<reference evidence="2" key="1">
    <citation type="submission" date="2021-02" db="EMBL/GenBank/DDBJ databases">
        <authorList>
            <person name="Nowell W R."/>
        </authorList>
    </citation>
    <scope>NUCLEOTIDE SEQUENCE</scope>
</reference>
<evidence type="ECO:0000313" key="5">
    <source>
        <dbReference type="Proteomes" id="UP000663882"/>
    </source>
</evidence>
<dbReference type="AlphaFoldDB" id="A0A815IRH1"/>
<name>A0A815IRH1_9BILA</name>
<evidence type="ECO:0000313" key="1">
    <source>
        <dbReference type="EMBL" id="CAF1264857.1"/>
    </source>
</evidence>
<organism evidence="2 5">
    <name type="scientific">Rotaria sordida</name>
    <dbReference type="NCBI Taxonomy" id="392033"/>
    <lineage>
        <taxon>Eukaryota</taxon>
        <taxon>Metazoa</taxon>
        <taxon>Spiralia</taxon>
        <taxon>Gnathifera</taxon>
        <taxon>Rotifera</taxon>
        <taxon>Eurotatoria</taxon>
        <taxon>Bdelloidea</taxon>
        <taxon>Philodinida</taxon>
        <taxon>Philodinidae</taxon>
        <taxon>Rotaria</taxon>
    </lineage>
</organism>
<dbReference type="Proteomes" id="UP000663889">
    <property type="component" value="Unassembled WGS sequence"/>
</dbReference>
<dbReference type="EMBL" id="CAJNOO010004124">
    <property type="protein sequence ID" value="CAF1369467.1"/>
    <property type="molecule type" value="Genomic_DNA"/>
</dbReference>
<dbReference type="EMBL" id="CAJOBE010001522">
    <property type="protein sequence ID" value="CAF3751397.1"/>
    <property type="molecule type" value="Genomic_DNA"/>
</dbReference>
<dbReference type="Proteomes" id="UP000663823">
    <property type="component" value="Unassembled WGS sequence"/>
</dbReference>
<dbReference type="EMBL" id="CAJOAX010009413">
    <property type="protein sequence ID" value="CAF4055654.1"/>
    <property type="molecule type" value="Genomic_DNA"/>
</dbReference>
<dbReference type="Proteomes" id="UP000663874">
    <property type="component" value="Unassembled WGS sequence"/>
</dbReference>
<evidence type="ECO:0000313" key="4">
    <source>
        <dbReference type="EMBL" id="CAF4055654.1"/>
    </source>
</evidence>
<protein>
    <submittedName>
        <fullName evidence="2">Uncharacterized protein</fullName>
    </submittedName>
</protein>
<accession>A0A815IRH1</accession>
<evidence type="ECO:0000313" key="2">
    <source>
        <dbReference type="EMBL" id="CAF1369467.1"/>
    </source>
</evidence>
<dbReference type="EMBL" id="CAJNOU010001886">
    <property type="protein sequence ID" value="CAF1264857.1"/>
    <property type="molecule type" value="Genomic_DNA"/>
</dbReference>
<dbReference type="OrthoDB" id="10093766at2759"/>
<dbReference type="Proteomes" id="UP000663882">
    <property type="component" value="Unassembled WGS sequence"/>
</dbReference>
<evidence type="ECO:0000313" key="3">
    <source>
        <dbReference type="EMBL" id="CAF3751397.1"/>
    </source>
</evidence>
<proteinExistence type="predicted"/>
<comment type="caution">
    <text evidence="2">The sequence shown here is derived from an EMBL/GenBank/DDBJ whole genome shotgun (WGS) entry which is preliminary data.</text>
</comment>
<gene>
    <name evidence="3" type="ORF">FNK824_LOCUS12266</name>
    <name evidence="4" type="ORF">OTI717_LOCUS31877</name>
    <name evidence="2" type="ORF">RFH988_LOCUS33261</name>
    <name evidence="1" type="ORF">SEV965_LOCUS24434</name>
</gene>
<sequence length="98" mass="11922">MDMINAPQWEHLISTSLPYLEIFNFRFGCDREDIENDIVNIFEQFQNDFWHKKHHWYTEYLLTRYSLFISTTSYISNTYRLTSIPMEIFTLIQADSII</sequence>